<keyword evidence="3" id="KW-1185">Reference proteome</keyword>
<evidence type="ECO:0000313" key="2">
    <source>
        <dbReference type="EMBL" id="MEB5477551.1"/>
    </source>
</evidence>
<dbReference type="Gene3D" id="1.10.260.40">
    <property type="entry name" value="lambda repressor-like DNA-binding domains"/>
    <property type="match status" value="1"/>
</dbReference>
<dbReference type="RefSeq" id="WP_325775927.1">
    <property type="nucleotide sequence ID" value="NZ_VTDN01000009.1"/>
</dbReference>
<dbReference type="InterPro" id="IPR010982">
    <property type="entry name" value="Lambda_DNA-bd_dom_sf"/>
</dbReference>
<dbReference type="InterPro" id="IPR001387">
    <property type="entry name" value="Cro/C1-type_HTH"/>
</dbReference>
<dbReference type="SUPFAM" id="SSF47413">
    <property type="entry name" value="lambda repressor-like DNA-binding domains"/>
    <property type="match status" value="1"/>
</dbReference>
<sequence>MIRCRLSTLMGERHILKLSDVVRETGVNRNTLTSMYYDRAVRIELPVADKLCTYFNCNMHDLFEYFPDDKKSN</sequence>
<accession>A0ABU6DUL3</accession>
<evidence type="ECO:0000313" key="3">
    <source>
        <dbReference type="Proteomes" id="UP001339883"/>
    </source>
</evidence>
<comment type="caution">
    <text evidence="2">The sequence shown here is derived from an EMBL/GenBank/DDBJ whole genome shotgun (WGS) entry which is preliminary data.</text>
</comment>
<dbReference type="EMBL" id="VTDN01000009">
    <property type="protein sequence ID" value="MEB5477551.1"/>
    <property type="molecule type" value="Genomic_DNA"/>
</dbReference>
<gene>
    <name evidence="2" type="ORF">I2F25_10925</name>
</gene>
<dbReference type="Pfam" id="PF13443">
    <property type="entry name" value="HTH_26"/>
    <property type="match status" value="1"/>
</dbReference>
<protein>
    <submittedName>
        <fullName evidence="2">Helix-turn-helix transcriptional regulator</fullName>
    </submittedName>
</protein>
<feature type="domain" description="HTH cro/C1-type" evidence="1">
    <location>
        <begin position="5"/>
        <end position="68"/>
    </location>
</feature>
<proteinExistence type="predicted"/>
<reference evidence="2 3" key="1">
    <citation type="submission" date="2019-08" db="EMBL/GenBank/DDBJ databases">
        <title>Five species of Acinetobacter isolated from floral nectar and animal pollinators.</title>
        <authorList>
            <person name="Hendry T.A."/>
        </authorList>
    </citation>
    <scope>NUCLEOTIDE SEQUENCE [LARGE SCALE GENOMIC DNA]</scope>
    <source>
        <strain evidence="2 3">MD18.27</strain>
    </source>
</reference>
<evidence type="ECO:0000259" key="1">
    <source>
        <dbReference type="Pfam" id="PF13443"/>
    </source>
</evidence>
<organism evidence="2 3">
    <name type="scientific">Acinetobacter pollinis</name>
    <dbReference type="NCBI Taxonomy" id="2605270"/>
    <lineage>
        <taxon>Bacteria</taxon>
        <taxon>Pseudomonadati</taxon>
        <taxon>Pseudomonadota</taxon>
        <taxon>Gammaproteobacteria</taxon>
        <taxon>Moraxellales</taxon>
        <taxon>Moraxellaceae</taxon>
        <taxon>Acinetobacter</taxon>
    </lineage>
</organism>
<dbReference type="Proteomes" id="UP001339883">
    <property type="component" value="Unassembled WGS sequence"/>
</dbReference>
<name>A0ABU6DUL3_9GAMM</name>